<comment type="caution">
    <text evidence="4">The sequence shown here is derived from an EMBL/GenBank/DDBJ whole genome shotgun (WGS) entry which is preliminary data.</text>
</comment>
<dbReference type="OrthoDB" id="26719at2759"/>
<keyword evidence="2" id="KW-0808">Transferase</keyword>
<accession>A0A8S0WEB9</accession>
<dbReference type="InterPro" id="IPR008278">
    <property type="entry name" value="4-PPantetheinyl_Trfase_dom"/>
</dbReference>
<feature type="domain" description="4'-phosphopantetheinyl transferase" evidence="3">
    <location>
        <begin position="28"/>
        <end position="121"/>
    </location>
</feature>
<dbReference type="PANTHER" id="PTHR12215:SF10">
    <property type="entry name" value="L-AMINOADIPATE-SEMIALDEHYDE DEHYDROGENASE-PHOSPHOPANTETHEINYL TRANSFERASE"/>
    <property type="match status" value="1"/>
</dbReference>
<organism evidence="4 5">
    <name type="scientific">Cyclocybe aegerita</name>
    <name type="common">Black poplar mushroom</name>
    <name type="synonym">Agrocybe aegerita</name>
    <dbReference type="NCBI Taxonomy" id="1973307"/>
    <lineage>
        <taxon>Eukaryota</taxon>
        <taxon>Fungi</taxon>
        <taxon>Dikarya</taxon>
        <taxon>Basidiomycota</taxon>
        <taxon>Agaricomycotina</taxon>
        <taxon>Agaricomycetes</taxon>
        <taxon>Agaricomycetidae</taxon>
        <taxon>Agaricales</taxon>
        <taxon>Agaricineae</taxon>
        <taxon>Bolbitiaceae</taxon>
        <taxon>Cyclocybe</taxon>
    </lineage>
</organism>
<dbReference type="Proteomes" id="UP000467700">
    <property type="component" value="Unassembled WGS sequence"/>
</dbReference>
<proteinExistence type="predicted"/>
<dbReference type="GO" id="GO:0005829">
    <property type="term" value="C:cytosol"/>
    <property type="evidence" value="ECO:0007669"/>
    <property type="project" value="TreeGrafter"/>
</dbReference>
<evidence type="ECO:0000313" key="4">
    <source>
        <dbReference type="EMBL" id="CAA7260173.1"/>
    </source>
</evidence>
<dbReference type="InterPro" id="IPR037143">
    <property type="entry name" value="4-PPantetheinyl_Trfase_dom_sf"/>
</dbReference>
<dbReference type="InterPro" id="IPR050559">
    <property type="entry name" value="P-Pant_transferase_sf"/>
</dbReference>
<dbReference type="PANTHER" id="PTHR12215">
    <property type="entry name" value="PHOSPHOPANTETHEINE TRANSFERASE"/>
    <property type="match status" value="1"/>
</dbReference>
<evidence type="ECO:0000256" key="2">
    <source>
        <dbReference type="ARBA" id="ARBA00022679"/>
    </source>
</evidence>
<dbReference type="EC" id="2.7.8.7" evidence="1"/>
<dbReference type="SUPFAM" id="SSF56214">
    <property type="entry name" value="4'-phosphopantetheinyl transferase"/>
    <property type="match status" value="1"/>
</dbReference>
<dbReference type="Pfam" id="PF01648">
    <property type="entry name" value="ACPS"/>
    <property type="match status" value="1"/>
</dbReference>
<evidence type="ECO:0000259" key="3">
    <source>
        <dbReference type="Pfam" id="PF01648"/>
    </source>
</evidence>
<keyword evidence="5" id="KW-1185">Reference proteome</keyword>
<dbReference type="GO" id="GO:0008897">
    <property type="term" value="F:holo-[acyl-carrier-protein] synthase activity"/>
    <property type="evidence" value="ECO:0007669"/>
    <property type="project" value="UniProtKB-EC"/>
</dbReference>
<protein>
    <recommendedName>
        <fullName evidence="1">holo-[acyl-carrier-protein] synthase</fullName>
        <ecNumber evidence="1">2.7.8.7</ecNumber>
    </recommendedName>
</protein>
<reference evidence="4 5" key="1">
    <citation type="submission" date="2020-01" db="EMBL/GenBank/DDBJ databases">
        <authorList>
            <person name="Gupta K D."/>
        </authorList>
    </citation>
    <scope>NUCLEOTIDE SEQUENCE [LARGE SCALE GENOMIC DNA]</scope>
</reference>
<dbReference type="EMBL" id="CACVBS010000028">
    <property type="protein sequence ID" value="CAA7260173.1"/>
    <property type="molecule type" value="Genomic_DNA"/>
</dbReference>
<dbReference type="AlphaFoldDB" id="A0A8S0WEB9"/>
<sequence>MAYNITHDNNLIAMAFGPGLQNPPAFSIGIDVMKVRIPGRESLESFITTMGEQVGPSRHLWDKSLIHVQLTQREHSQLRSTVPDSERIKVFFWMWTLKEAYTKALGLGLGFDFKRVEFDMSNRVVRIDGAEPMGWRFRMFTLMDGEDLYEGVIAEYLGGGTHTEVIVETEQPNWLKIYSAVTFTENAIETLKAE</sequence>
<dbReference type="Gene3D" id="3.90.470.20">
    <property type="entry name" value="4'-phosphopantetheinyl transferase domain"/>
    <property type="match status" value="1"/>
</dbReference>
<dbReference type="GO" id="GO:0000287">
    <property type="term" value="F:magnesium ion binding"/>
    <property type="evidence" value="ECO:0007669"/>
    <property type="project" value="InterPro"/>
</dbReference>
<dbReference type="GO" id="GO:0019878">
    <property type="term" value="P:lysine biosynthetic process via aminoadipic acid"/>
    <property type="evidence" value="ECO:0007669"/>
    <property type="project" value="TreeGrafter"/>
</dbReference>
<evidence type="ECO:0000313" key="5">
    <source>
        <dbReference type="Proteomes" id="UP000467700"/>
    </source>
</evidence>
<name>A0A8S0WEB9_CYCAE</name>
<gene>
    <name evidence="4" type="ORF">AAE3_LOCUS2203</name>
</gene>
<evidence type="ECO:0000256" key="1">
    <source>
        <dbReference type="ARBA" id="ARBA00013172"/>
    </source>
</evidence>